<dbReference type="CDD" id="cd03124">
    <property type="entry name" value="alpha_CA_prokaryotic_like"/>
    <property type="match status" value="1"/>
</dbReference>
<dbReference type="EMBL" id="JAAQHG020000036">
    <property type="protein sequence ID" value="KAL1583339.1"/>
    <property type="molecule type" value="Genomic_DNA"/>
</dbReference>
<dbReference type="Pfam" id="PF00194">
    <property type="entry name" value="Carb_anhydrase"/>
    <property type="match status" value="1"/>
</dbReference>
<sequence>MAVSSLKRVALFGAAALACEGPTYQLHKRATGGAVWSYDESQDWGKLSEDYELCQTGMQQAPIPLNLQQGLSTAHIPRLNYSGEISGQYYNWGYGPAFRLDNENCLQGSTAVNCTVDFNAPNFTFDENGINETVYLQGWHVHTPADHSVQQDRSKAELHLVHLDRNGLERAVLAIRIDPGILSYSDFFAQAPFNSSNSDTTGGSQLFPNFNNTDTRMTGMSTPAAALREAGDFREMWTYRGSLTSPPCREGIRFFIARNVLFVSNAQMQDILRISTFSARAEQEVWMHEINV</sequence>
<keyword evidence="3" id="KW-1185">Reference proteome</keyword>
<dbReference type="SMART" id="SM01057">
    <property type="entry name" value="Carb_anhydrase"/>
    <property type="match status" value="1"/>
</dbReference>
<dbReference type="Proteomes" id="UP000803884">
    <property type="component" value="Unassembled WGS sequence"/>
</dbReference>
<protein>
    <recommendedName>
        <fullName evidence="1">Alpha-carbonic anhydrase domain-containing protein</fullName>
    </recommendedName>
</protein>
<name>A0AB34KK59_9PEZI</name>
<dbReference type="RefSeq" id="XP_069226446.1">
    <property type="nucleotide sequence ID" value="XM_069376611.1"/>
</dbReference>
<dbReference type="InterPro" id="IPR001148">
    <property type="entry name" value="CA_dom"/>
</dbReference>
<evidence type="ECO:0000313" key="3">
    <source>
        <dbReference type="Proteomes" id="UP000803884"/>
    </source>
</evidence>
<dbReference type="Gene3D" id="3.10.200.10">
    <property type="entry name" value="Alpha carbonic anhydrase"/>
    <property type="match status" value="1"/>
</dbReference>
<organism evidence="2 3">
    <name type="scientific">Cladosporium halotolerans</name>
    <dbReference type="NCBI Taxonomy" id="1052096"/>
    <lineage>
        <taxon>Eukaryota</taxon>
        <taxon>Fungi</taxon>
        <taxon>Dikarya</taxon>
        <taxon>Ascomycota</taxon>
        <taxon>Pezizomycotina</taxon>
        <taxon>Dothideomycetes</taxon>
        <taxon>Dothideomycetidae</taxon>
        <taxon>Cladosporiales</taxon>
        <taxon>Cladosporiaceae</taxon>
        <taxon>Cladosporium</taxon>
    </lineage>
</organism>
<dbReference type="InterPro" id="IPR041891">
    <property type="entry name" value="Alpha_CA_prokaryot-like"/>
</dbReference>
<dbReference type="PANTHER" id="PTHR18952:SF274">
    <property type="entry name" value="ALPHA-CARBONIC ANHYDRASE DOMAIN-CONTAINING PROTEIN"/>
    <property type="match status" value="1"/>
</dbReference>
<accession>A0AB34KK59</accession>
<reference evidence="2 3" key="1">
    <citation type="journal article" date="2020" name="Microbiol. Resour. Announc.">
        <title>Draft Genome Sequence of a Cladosporium Species Isolated from the Mesophotic Ascidian Didemnum maculosum.</title>
        <authorList>
            <person name="Gioti A."/>
            <person name="Siaperas R."/>
            <person name="Nikolaivits E."/>
            <person name="Le Goff G."/>
            <person name="Ouazzani J."/>
            <person name="Kotoulas G."/>
            <person name="Topakas E."/>
        </authorList>
    </citation>
    <scope>NUCLEOTIDE SEQUENCE [LARGE SCALE GENOMIC DNA]</scope>
    <source>
        <strain evidence="2 3">TM138-S3</strain>
    </source>
</reference>
<dbReference type="PROSITE" id="PS51257">
    <property type="entry name" value="PROKAR_LIPOPROTEIN"/>
    <property type="match status" value="1"/>
</dbReference>
<dbReference type="SUPFAM" id="SSF51069">
    <property type="entry name" value="Carbonic anhydrase"/>
    <property type="match status" value="1"/>
</dbReference>
<dbReference type="GO" id="GO:0004089">
    <property type="term" value="F:carbonate dehydratase activity"/>
    <property type="evidence" value="ECO:0007669"/>
    <property type="project" value="InterPro"/>
</dbReference>
<dbReference type="InterPro" id="IPR023561">
    <property type="entry name" value="Carbonic_anhydrase_a-class"/>
</dbReference>
<dbReference type="GeneID" id="96009449"/>
<dbReference type="PROSITE" id="PS51144">
    <property type="entry name" value="ALPHA_CA_2"/>
    <property type="match status" value="1"/>
</dbReference>
<dbReference type="PANTHER" id="PTHR18952">
    <property type="entry name" value="CARBONIC ANHYDRASE"/>
    <property type="match status" value="1"/>
</dbReference>
<dbReference type="InterPro" id="IPR036398">
    <property type="entry name" value="CA_dom_sf"/>
</dbReference>
<proteinExistence type="predicted"/>
<evidence type="ECO:0000313" key="2">
    <source>
        <dbReference type="EMBL" id="KAL1583339.1"/>
    </source>
</evidence>
<evidence type="ECO:0000259" key="1">
    <source>
        <dbReference type="PROSITE" id="PS51144"/>
    </source>
</evidence>
<gene>
    <name evidence="2" type="ORF">WHR41_08007</name>
</gene>
<dbReference type="AlphaFoldDB" id="A0AB34KK59"/>
<comment type="caution">
    <text evidence="2">The sequence shown here is derived from an EMBL/GenBank/DDBJ whole genome shotgun (WGS) entry which is preliminary data.</text>
</comment>
<feature type="domain" description="Alpha-carbonic anhydrase" evidence="1">
    <location>
        <begin position="34"/>
        <end position="292"/>
    </location>
</feature>
<dbReference type="GO" id="GO:0008270">
    <property type="term" value="F:zinc ion binding"/>
    <property type="evidence" value="ECO:0007669"/>
    <property type="project" value="InterPro"/>
</dbReference>